<sequence>MPMTCSINWRATFMKPKSVAWVHGAFRTGKASALNS</sequence>
<keyword evidence="2" id="KW-1185">Reference proteome</keyword>
<evidence type="ECO:0000313" key="2">
    <source>
        <dbReference type="Proteomes" id="UP000823388"/>
    </source>
</evidence>
<evidence type="ECO:0000313" key="1">
    <source>
        <dbReference type="EMBL" id="KAG2611608.1"/>
    </source>
</evidence>
<proteinExistence type="predicted"/>
<dbReference type="Proteomes" id="UP000823388">
    <property type="component" value="Chromosome 4K"/>
</dbReference>
<reference evidence="1" key="1">
    <citation type="submission" date="2020-05" db="EMBL/GenBank/DDBJ databases">
        <title>WGS assembly of Panicum virgatum.</title>
        <authorList>
            <person name="Lovell J.T."/>
            <person name="Jenkins J."/>
            <person name="Shu S."/>
            <person name="Juenger T.E."/>
            <person name="Schmutz J."/>
        </authorList>
    </citation>
    <scope>NUCLEOTIDE SEQUENCE</scope>
    <source>
        <strain evidence="1">AP13</strain>
    </source>
</reference>
<dbReference type="EMBL" id="CM029043">
    <property type="protein sequence ID" value="KAG2611608.1"/>
    <property type="molecule type" value="Genomic_DNA"/>
</dbReference>
<comment type="caution">
    <text evidence="1">The sequence shown here is derived from an EMBL/GenBank/DDBJ whole genome shotgun (WGS) entry which is preliminary data.</text>
</comment>
<gene>
    <name evidence="1" type="ORF">PVAP13_4KG239705</name>
</gene>
<accession>A0A8T0TPF6</accession>
<dbReference type="AlphaFoldDB" id="A0A8T0TPF6"/>
<organism evidence="1 2">
    <name type="scientific">Panicum virgatum</name>
    <name type="common">Blackwell switchgrass</name>
    <dbReference type="NCBI Taxonomy" id="38727"/>
    <lineage>
        <taxon>Eukaryota</taxon>
        <taxon>Viridiplantae</taxon>
        <taxon>Streptophyta</taxon>
        <taxon>Embryophyta</taxon>
        <taxon>Tracheophyta</taxon>
        <taxon>Spermatophyta</taxon>
        <taxon>Magnoliopsida</taxon>
        <taxon>Liliopsida</taxon>
        <taxon>Poales</taxon>
        <taxon>Poaceae</taxon>
        <taxon>PACMAD clade</taxon>
        <taxon>Panicoideae</taxon>
        <taxon>Panicodae</taxon>
        <taxon>Paniceae</taxon>
        <taxon>Panicinae</taxon>
        <taxon>Panicum</taxon>
        <taxon>Panicum sect. Hiantes</taxon>
    </lineage>
</organism>
<protein>
    <submittedName>
        <fullName evidence="1">Uncharacterized protein</fullName>
    </submittedName>
</protein>
<name>A0A8T0TPF6_PANVG</name>